<dbReference type="Proteomes" id="UP000499080">
    <property type="component" value="Unassembled WGS sequence"/>
</dbReference>
<proteinExistence type="predicted"/>
<evidence type="ECO:0000313" key="2">
    <source>
        <dbReference type="Proteomes" id="UP000499080"/>
    </source>
</evidence>
<protein>
    <submittedName>
        <fullName evidence="1">Uncharacterized protein</fullName>
    </submittedName>
</protein>
<sequence length="173" mass="20062">MLGNPLCTNFAITKLFVDYVMHSSFAYRQFNNNITCGDPTILPYELIHKRNRGTIVHDVRLPRARQVLGVYASRLITLTTGIWCTVRDTGVGIPLSPYDKFVKHPPLLREEIAYLLFVLIWRNPSCNELRKQLYRNEDIDAKPLTTQMQLGIPPRHLRAGPLTRWDLIQSRYI</sequence>
<comment type="caution">
    <text evidence="1">The sequence shown here is derived from an EMBL/GenBank/DDBJ whole genome shotgun (WGS) entry which is preliminary data.</text>
</comment>
<reference evidence="1 2" key="1">
    <citation type="journal article" date="2019" name="Sci. Rep.">
        <title>Orb-weaving spider Araneus ventricosus genome elucidates the spidroin gene catalogue.</title>
        <authorList>
            <person name="Kono N."/>
            <person name="Nakamura H."/>
            <person name="Ohtoshi R."/>
            <person name="Moran D.A.P."/>
            <person name="Shinohara A."/>
            <person name="Yoshida Y."/>
            <person name="Fujiwara M."/>
            <person name="Mori M."/>
            <person name="Tomita M."/>
            <person name="Arakawa K."/>
        </authorList>
    </citation>
    <scope>NUCLEOTIDE SEQUENCE [LARGE SCALE GENOMIC DNA]</scope>
</reference>
<dbReference type="AlphaFoldDB" id="A0A4Y2FVG8"/>
<accession>A0A4Y2FVG8</accession>
<keyword evidence="2" id="KW-1185">Reference proteome</keyword>
<dbReference type="EMBL" id="BGPR01001086">
    <property type="protein sequence ID" value="GBM44987.1"/>
    <property type="molecule type" value="Genomic_DNA"/>
</dbReference>
<gene>
    <name evidence="1" type="ORF">AVEN_225737_1</name>
</gene>
<organism evidence="1 2">
    <name type="scientific">Araneus ventricosus</name>
    <name type="common">Orbweaver spider</name>
    <name type="synonym">Epeira ventricosa</name>
    <dbReference type="NCBI Taxonomy" id="182803"/>
    <lineage>
        <taxon>Eukaryota</taxon>
        <taxon>Metazoa</taxon>
        <taxon>Ecdysozoa</taxon>
        <taxon>Arthropoda</taxon>
        <taxon>Chelicerata</taxon>
        <taxon>Arachnida</taxon>
        <taxon>Araneae</taxon>
        <taxon>Araneomorphae</taxon>
        <taxon>Entelegynae</taxon>
        <taxon>Araneoidea</taxon>
        <taxon>Araneidae</taxon>
        <taxon>Araneus</taxon>
    </lineage>
</organism>
<name>A0A4Y2FVG8_ARAVE</name>
<evidence type="ECO:0000313" key="1">
    <source>
        <dbReference type="EMBL" id="GBM44987.1"/>
    </source>
</evidence>